<evidence type="ECO:0000313" key="2">
    <source>
        <dbReference type="Proteomes" id="UP001164929"/>
    </source>
</evidence>
<dbReference type="AlphaFoldDB" id="A0AAD6WH47"/>
<name>A0AAD6WH47_9ROSI</name>
<gene>
    <name evidence="1" type="ORF">NC653_002696</name>
</gene>
<dbReference type="EMBL" id="JAQIZT010000001">
    <property type="protein sequence ID" value="KAJ7012728.1"/>
    <property type="molecule type" value="Genomic_DNA"/>
</dbReference>
<protein>
    <submittedName>
        <fullName evidence="1">Uncharacterized protein</fullName>
    </submittedName>
</protein>
<comment type="caution">
    <text evidence="1">The sequence shown here is derived from an EMBL/GenBank/DDBJ whole genome shotgun (WGS) entry which is preliminary data.</text>
</comment>
<keyword evidence="2" id="KW-1185">Reference proteome</keyword>
<organism evidence="1 2">
    <name type="scientific">Populus alba x Populus x berolinensis</name>
    <dbReference type="NCBI Taxonomy" id="444605"/>
    <lineage>
        <taxon>Eukaryota</taxon>
        <taxon>Viridiplantae</taxon>
        <taxon>Streptophyta</taxon>
        <taxon>Embryophyta</taxon>
        <taxon>Tracheophyta</taxon>
        <taxon>Spermatophyta</taxon>
        <taxon>Magnoliopsida</taxon>
        <taxon>eudicotyledons</taxon>
        <taxon>Gunneridae</taxon>
        <taxon>Pentapetalae</taxon>
        <taxon>rosids</taxon>
        <taxon>fabids</taxon>
        <taxon>Malpighiales</taxon>
        <taxon>Salicaceae</taxon>
        <taxon>Saliceae</taxon>
        <taxon>Populus</taxon>
    </lineage>
</organism>
<proteinExistence type="predicted"/>
<sequence length="82" mass="9234">MACEQPVRCFTSAVEVRTHSTVKNIGMLTSYWPSRRAFHGGLLWSYVTNFSCEPPELVSPAIHCTQRMVFLTGLDLSNRSRG</sequence>
<reference evidence="1 2" key="1">
    <citation type="journal article" date="2023" name="Mol. Ecol. Resour.">
        <title>Chromosome-level genome assembly of a triploid poplar Populus alba 'Berolinensis'.</title>
        <authorList>
            <person name="Chen S."/>
            <person name="Yu Y."/>
            <person name="Wang X."/>
            <person name="Wang S."/>
            <person name="Zhang T."/>
            <person name="Zhou Y."/>
            <person name="He R."/>
            <person name="Meng N."/>
            <person name="Wang Y."/>
            <person name="Liu W."/>
            <person name="Liu Z."/>
            <person name="Liu J."/>
            <person name="Guo Q."/>
            <person name="Huang H."/>
            <person name="Sederoff R.R."/>
            <person name="Wang G."/>
            <person name="Qu G."/>
            <person name="Chen S."/>
        </authorList>
    </citation>
    <scope>NUCLEOTIDE SEQUENCE [LARGE SCALE GENOMIC DNA]</scope>
    <source>
        <strain evidence="1">SC-2020</strain>
    </source>
</reference>
<evidence type="ECO:0000313" key="1">
    <source>
        <dbReference type="EMBL" id="KAJ7012728.1"/>
    </source>
</evidence>
<dbReference type="Proteomes" id="UP001164929">
    <property type="component" value="Chromosome 1"/>
</dbReference>
<accession>A0AAD6WH47</accession>